<evidence type="ECO:0000256" key="2">
    <source>
        <dbReference type="ARBA" id="ARBA00012944"/>
    </source>
</evidence>
<feature type="transmembrane region" description="Helical" evidence="8">
    <location>
        <begin position="536"/>
        <end position="556"/>
    </location>
</feature>
<dbReference type="GO" id="GO:0015990">
    <property type="term" value="P:electron transport coupled proton transport"/>
    <property type="evidence" value="ECO:0007669"/>
    <property type="project" value="TreeGrafter"/>
</dbReference>
<evidence type="ECO:0000259" key="9">
    <source>
        <dbReference type="Pfam" id="PF00361"/>
    </source>
</evidence>
<dbReference type="AlphaFoldDB" id="A0A678NA54"/>
<accession>A0A678NA54</accession>
<keyword evidence="5 8" id="KW-0472">Membrane</keyword>
<feature type="domain" description="NADH:quinone oxidoreductase/Mrp antiporter transmembrane" evidence="9">
    <location>
        <begin position="104"/>
        <end position="372"/>
    </location>
</feature>
<feature type="transmembrane region" description="Helical" evidence="8">
    <location>
        <begin position="506"/>
        <end position="524"/>
    </location>
</feature>
<evidence type="ECO:0000256" key="8">
    <source>
        <dbReference type="SAM" id="Phobius"/>
    </source>
</evidence>
<feature type="transmembrane region" description="Helical" evidence="8">
    <location>
        <begin position="109"/>
        <end position="129"/>
    </location>
</feature>
<dbReference type="PANTHER" id="PTHR42829">
    <property type="entry name" value="NADH-UBIQUINONE OXIDOREDUCTASE CHAIN 5"/>
    <property type="match status" value="1"/>
</dbReference>
<feature type="transmembrane region" description="Helical" evidence="8">
    <location>
        <begin position="362"/>
        <end position="392"/>
    </location>
</feature>
<evidence type="ECO:0000313" key="10">
    <source>
        <dbReference type="EMBL" id="AKN10632.1"/>
    </source>
</evidence>
<protein>
    <recommendedName>
        <fullName evidence="2">NADH:ubiquinone reductase (H(+)-translocating)</fullName>
        <ecNumber evidence="2">7.1.1.2</ecNumber>
    </recommendedName>
    <alternativeName>
        <fullName evidence="6">NADH dehydrogenase subunit 5</fullName>
    </alternativeName>
</protein>
<comment type="subcellular location">
    <subcellularLocation>
        <location evidence="1">Membrane</location>
        <topology evidence="1">Multi-pass membrane protein</topology>
    </subcellularLocation>
</comment>
<sequence length="557" mass="63738">MLNKFLNYSIFFIFNVVFSVLVVLYSEFSVSWAVDLESYFSSFGVVGVSLIFDTYSLVFFCGVSLISFSVFMFSIFYMGDELFLGRFVKILVLFIFSMYFLVFSNNFLFLLLGWDGLGVVSFLLVIFYGNSYSLSSGYVTIYLNRLGDSFIFLGLFYFFYVHSLSFFVLDLSGKSFILYFLVFGLISKSAQIPFSSWLPAAMSAPTPVSALVHSSTLVTAGIYVLFRYFYGFFWFDMLYFVFLLGSLTLFFSGLSALFESDLKKIIALSTLSQLGIMVVSLGICEVGLCYFHLISHAFFKALLFICGGYYIVYYSHGQDYRFVGMSNMVGSLLFFLMGFSLFSLMGIFFLSGFFTKDLIVEYMLLGGHWGLGCLIMLLGFSFTVFYSLKLFFMFFKGGFGSFSFCGLGGSSYLLFGGFILSLTSVFAGKFISFYWFLVPYLGVVSTLVKFFPLVFMFLGLGTFVFYSSFFVGHLSNFLFWISSMFFFLYYLIGQIYIYVCWLLSLSYFKGESILYFVGGEYFWLRGFKGLISLVNYYVVLWFGGIFFVVMVFLFYVV</sequence>
<reference evidence="10" key="1">
    <citation type="submission" date="2015-02" db="EMBL/GenBank/DDBJ databases">
        <authorList>
            <person name="Hankeln T."/>
            <person name="Sielaff M."/>
        </authorList>
    </citation>
    <scope>NUCLEOTIDE SEQUENCE</scope>
</reference>
<feature type="transmembrane region" description="Helical" evidence="8">
    <location>
        <begin position="298"/>
        <end position="316"/>
    </location>
</feature>
<feature type="transmembrane region" description="Helical" evidence="8">
    <location>
        <begin position="477"/>
        <end position="499"/>
    </location>
</feature>
<feature type="transmembrane region" description="Helical" evidence="8">
    <location>
        <begin position="32"/>
        <end position="52"/>
    </location>
</feature>
<proteinExistence type="predicted"/>
<evidence type="ECO:0000256" key="4">
    <source>
        <dbReference type="ARBA" id="ARBA00022989"/>
    </source>
</evidence>
<feature type="transmembrane region" description="Helical" evidence="8">
    <location>
        <begin position="149"/>
        <end position="169"/>
    </location>
</feature>
<evidence type="ECO:0000256" key="6">
    <source>
        <dbReference type="ARBA" id="ARBA00031027"/>
    </source>
</evidence>
<evidence type="ECO:0000256" key="1">
    <source>
        <dbReference type="ARBA" id="ARBA00004141"/>
    </source>
</evidence>
<keyword evidence="3 8" id="KW-0812">Transmembrane</keyword>
<dbReference type="GO" id="GO:0016020">
    <property type="term" value="C:membrane"/>
    <property type="evidence" value="ECO:0007669"/>
    <property type="project" value="UniProtKB-SubCell"/>
</dbReference>
<feature type="transmembrane region" description="Helical" evidence="8">
    <location>
        <begin position="83"/>
        <end position="102"/>
    </location>
</feature>
<comment type="catalytic activity">
    <reaction evidence="7">
        <text>a ubiquinone + NADH + 5 H(+)(in) = a ubiquinol + NAD(+) + 4 H(+)(out)</text>
        <dbReference type="Rhea" id="RHEA:29091"/>
        <dbReference type="Rhea" id="RHEA-COMP:9565"/>
        <dbReference type="Rhea" id="RHEA-COMP:9566"/>
        <dbReference type="ChEBI" id="CHEBI:15378"/>
        <dbReference type="ChEBI" id="CHEBI:16389"/>
        <dbReference type="ChEBI" id="CHEBI:17976"/>
        <dbReference type="ChEBI" id="CHEBI:57540"/>
        <dbReference type="ChEBI" id="CHEBI:57945"/>
        <dbReference type="EC" id="7.1.1.2"/>
    </reaction>
</comment>
<dbReference type="EC" id="7.1.1.2" evidence="2"/>
<keyword evidence="4 8" id="KW-1133">Transmembrane helix</keyword>
<feature type="transmembrane region" description="Helical" evidence="8">
    <location>
        <begin position="328"/>
        <end position="350"/>
    </location>
</feature>
<evidence type="ECO:0000256" key="3">
    <source>
        <dbReference type="ARBA" id="ARBA00022692"/>
    </source>
</evidence>
<dbReference type="GO" id="GO:0042773">
    <property type="term" value="P:ATP synthesis coupled electron transport"/>
    <property type="evidence" value="ECO:0007669"/>
    <property type="project" value="InterPro"/>
</dbReference>
<feature type="transmembrane region" description="Helical" evidence="8">
    <location>
        <begin position="210"/>
        <end position="230"/>
    </location>
</feature>
<dbReference type="PRINTS" id="PR01434">
    <property type="entry name" value="NADHDHGNASE5"/>
</dbReference>
<dbReference type="PANTHER" id="PTHR42829:SF2">
    <property type="entry name" value="NADH-UBIQUINONE OXIDOREDUCTASE CHAIN 5"/>
    <property type="match status" value="1"/>
</dbReference>
<dbReference type="GO" id="GO:0008137">
    <property type="term" value="F:NADH dehydrogenase (ubiquinone) activity"/>
    <property type="evidence" value="ECO:0007669"/>
    <property type="project" value="UniProtKB-EC"/>
</dbReference>
<evidence type="ECO:0000256" key="7">
    <source>
        <dbReference type="ARBA" id="ARBA00049551"/>
    </source>
</evidence>
<feature type="transmembrane region" description="Helical" evidence="8">
    <location>
        <begin position="57"/>
        <end position="77"/>
    </location>
</feature>
<organism evidence="10">
    <name type="scientific">Seison sp. MS-2015</name>
    <dbReference type="NCBI Taxonomy" id="1673261"/>
    <lineage>
        <taxon>Eukaryota</taxon>
        <taxon>Metazoa</taxon>
        <taxon>Spiralia</taxon>
        <taxon>Gnathifera</taxon>
        <taxon>Rotifera</taxon>
        <taxon>Pararotatoria</taxon>
        <taxon>Seisonacea</taxon>
        <taxon>Seisonidae</taxon>
        <taxon>Seison</taxon>
    </lineage>
</organism>
<name>A0A678NA54_9BILA</name>
<dbReference type="GO" id="GO:0003954">
    <property type="term" value="F:NADH dehydrogenase activity"/>
    <property type="evidence" value="ECO:0007669"/>
    <property type="project" value="TreeGrafter"/>
</dbReference>
<dbReference type="EMBL" id="KP742964">
    <property type="protein sequence ID" value="AKN10632.1"/>
    <property type="molecule type" value="Genomic_DNA"/>
</dbReference>
<feature type="transmembrane region" description="Helical" evidence="8">
    <location>
        <begin position="176"/>
        <end position="198"/>
    </location>
</feature>
<feature type="transmembrane region" description="Helical" evidence="8">
    <location>
        <begin position="237"/>
        <end position="258"/>
    </location>
</feature>
<dbReference type="InterPro" id="IPR001750">
    <property type="entry name" value="ND/Mrp_TM"/>
</dbReference>
<geneLocation type="mitochondrion" evidence="10"/>
<gene>
    <name evidence="10" type="primary">ND5</name>
</gene>
<dbReference type="Pfam" id="PF00361">
    <property type="entry name" value="Proton_antipo_M"/>
    <property type="match status" value="1"/>
</dbReference>
<dbReference type="InterPro" id="IPR003945">
    <property type="entry name" value="NU5C-like"/>
</dbReference>
<keyword evidence="10" id="KW-0496">Mitochondrion</keyword>
<feature type="transmembrane region" description="Helical" evidence="8">
    <location>
        <begin position="5"/>
        <end position="26"/>
    </location>
</feature>
<evidence type="ECO:0000256" key="5">
    <source>
        <dbReference type="ARBA" id="ARBA00023136"/>
    </source>
</evidence>
<feature type="transmembrane region" description="Helical" evidence="8">
    <location>
        <begin position="270"/>
        <end position="291"/>
    </location>
</feature>